<organism evidence="1 2">
    <name type="scientific">Moniliophthora roreri</name>
    <name type="common">Frosty pod rot fungus</name>
    <name type="synonym">Monilia roreri</name>
    <dbReference type="NCBI Taxonomy" id="221103"/>
    <lineage>
        <taxon>Eukaryota</taxon>
        <taxon>Fungi</taxon>
        <taxon>Dikarya</taxon>
        <taxon>Basidiomycota</taxon>
        <taxon>Agaricomycotina</taxon>
        <taxon>Agaricomycetes</taxon>
        <taxon>Agaricomycetidae</taxon>
        <taxon>Agaricales</taxon>
        <taxon>Marasmiineae</taxon>
        <taxon>Marasmiaceae</taxon>
        <taxon>Moniliophthora</taxon>
    </lineage>
</organism>
<sequence length="181" mass="20223">MSNTSANQPSTDQLLQALVTSQTNLSNAVTQMVASFNQITASASALTSSDQKLFQKPSVFTGKLDGTNAHQFLAAFSLYAQSQRVALNRGFKLRFKMADEAADAKEQLHVLFQEKQLVAEYAAKFKKIMLRTGYSSADLHDHFYEHLAAHIKDELVYTDHKTDSLNQLINVANNLDVYIYQ</sequence>
<gene>
    <name evidence="1" type="ORF">WG66_5099</name>
</gene>
<reference evidence="1 2" key="1">
    <citation type="submission" date="2015-12" db="EMBL/GenBank/DDBJ databases">
        <title>Draft genome sequence of Moniliophthora roreri, the causal agent of frosty pod rot of cacao.</title>
        <authorList>
            <person name="Aime M.C."/>
            <person name="Diaz-Valderrama J.R."/>
            <person name="Kijpornyongpan T."/>
            <person name="Phillips-Mora W."/>
        </authorList>
    </citation>
    <scope>NUCLEOTIDE SEQUENCE [LARGE SCALE GENOMIC DNA]</scope>
    <source>
        <strain evidence="1 2">MCA 2952</strain>
    </source>
</reference>
<dbReference type="EMBL" id="LATX01001347">
    <property type="protein sequence ID" value="KTB42329.1"/>
    <property type="molecule type" value="Genomic_DNA"/>
</dbReference>
<evidence type="ECO:0000313" key="2">
    <source>
        <dbReference type="Proteomes" id="UP000054988"/>
    </source>
</evidence>
<dbReference type="AlphaFoldDB" id="A0A0W0G171"/>
<comment type="caution">
    <text evidence="1">The sequence shown here is derived from an EMBL/GenBank/DDBJ whole genome shotgun (WGS) entry which is preliminary data.</text>
</comment>
<evidence type="ECO:0000313" key="1">
    <source>
        <dbReference type="EMBL" id="KTB42329.1"/>
    </source>
</evidence>
<name>A0A0W0G171_MONRR</name>
<accession>A0A0W0G171</accession>
<dbReference type="Proteomes" id="UP000054988">
    <property type="component" value="Unassembled WGS sequence"/>
</dbReference>
<protein>
    <submittedName>
        <fullName evidence="1">Putative Gag protein</fullName>
    </submittedName>
</protein>
<proteinExistence type="predicted"/>